<comment type="similarity">
    <text evidence="1">Belongs to the metallo-dependent hydrolases superfamily. TatD-type hydrolase family.</text>
</comment>
<dbReference type="InterPro" id="IPR032466">
    <property type="entry name" value="Metal_Hydrolase"/>
</dbReference>
<keyword evidence="3" id="KW-0479">Metal-binding</keyword>
<dbReference type="STRING" id="683960.A0A1E3P2H0"/>
<dbReference type="Proteomes" id="UP000094112">
    <property type="component" value="Unassembled WGS sequence"/>
</dbReference>
<accession>A0A1E3P2H0</accession>
<dbReference type="InterPro" id="IPR018228">
    <property type="entry name" value="DNase_TatD-rel_CS"/>
</dbReference>
<evidence type="ECO:0000256" key="4">
    <source>
        <dbReference type="ARBA" id="ARBA00022801"/>
    </source>
</evidence>
<evidence type="ECO:0000313" key="5">
    <source>
        <dbReference type="EMBL" id="ODQ59092.1"/>
    </source>
</evidence>
<dbReference type="InterPro" id="IPR001130">
    <property type="entry name" value="TatD-like"/>
</dbReference>
<dbReference type="Gene3D" id="3.20.20.140">
    <property type="entry name" value="Metal-dependent hydrolases"/>
    <property type="match status" value="1"/>
</dbReference>
<dbReference type="CDD" id="cd01310">
    <property type="entry name" value="TatD_DNAse"/>
    <property type="match status" value="1"/>
</dbReference>
<evidence type="ECO:0000313" key="6">
    <source>
        <dbReference type="Proteomes" id="UP000094112"/>
    </source>
</evidence>
<dbReference type="GO" id="GO:0046872">
    <property type="term" value="F:metal ion binding"/>
    <property type="evidence" value="ECO:0007669"/>
    <property type="project" value="UniProtKB-KW"/>
</dbReference>
<keyword evidence="4" id="KW-0378">Hydrolase</keyword>
<dbReference type="EMBL" id="KV454211">
    <property type="protein sequence ID" value="ODQ59092.1"/>
    <property type="molecule type" value="Genomic_DNA"/>
</dbReference>
<dbReference type="GO" id="GO:0008296">
    <property type="term" value="F:3'-5'-DNA exonuclease activity"/>
    <property type="evidence" value="ECO:0007669"/>
    <property type="project" value="EnsemblFungi"/>
</dbReference>
<dbReference type="GO" id="GO:0004519">
    <property type="term" value="F:endonuclease activity"/>
    <property type="evidence" value="ECO:0007669"/>
    <property type="project" value="EnsemblFungi"/>
</dbReference>
<name>A0A1E3P2H0_WICAA</name>
<evidence type="ECO:0000256" key="3">
    <source>
        <dbReference type="ARBA" id="ARBA00022723"/>
    </source>
</evidence>
<dbReference type="OrthoDB" id="6079689at2759"/>
<dbReference type="AlphaFoldDB" id="A0A1E3P2H0"/>
<dbReference type="GO" id="GO:0006309">
    <property type="term" value="P:apoptotic DNA fragmentation"/>
    <property type="evidence" value="ECO:0007669"/>
    <property type="project" value="EnsemblFungi"/>
</dbReference>
<keyword evidence="2" id="KW-0540">Nuclease</keyword>
<dbReference type="InterPro" id="IPR050891">
    <property type="entry name" value="TatD-type_Hydrolase"/>
</dbReference>
<dbReference type="PROSITE" id="PS01091">
    <property type="entry name" value="TATD_3"/>
    <property type="match status" value="1"/>
</dbReference>
<dbReference type="GO" id="GO:0034599">
    <property type="term" value="P:cellular response to oxidative stress"/>
    <property type="evidence" value="ECO:0007669"/>
    <property type="project" value="EnsemblFungi"/>
</dbReference>
<sequence>MSDSKPQAAAGFHHLIKYFDIGVNFTDPMFHGSYHGKNHHQSDIEDVILRAKTFNVRRMLLTGSSLEESRTTLEIASSYPDYLYSTVGVHPCSVNEINETNEVEYLQNLKELAISGKKAGIVKAFGEIGLDYDRLHYTPKEHQLKYFQKQLDIAVEVGLPLFLHMRAANDDFIQTIKPYLHQLKNGVVHSFTGTLEELDALLELGFYIGINGCSLKTEENLKVVEKIPLEKLMIETDAPWCEIRKTHAGYKYLTSYPNETYPQVLTKQSSEISLNSIASSKKAPQIKLDPLLPFPVLKKEQYDRYDPTIRTLIGEKASPLIKSRNEPVHIGQVVEIIAKVKNESVETVVKHAWENTLKLFKVEDVDDEEFFTY</sequence>
<keyword evidence="6" id="KW-1185">Reference proteome</keyword>
<dbReference type="RefSeq" id="XP_019038299.1">
    <property type="nucleotide sequence ID" value="XM_019181842.1"/>
</dbReference>
<reference evidence="5 6" key="1">
    <citation type="journal article" date="2016" name="Proc. Natl. Acad. Sci. U.S.A.">
        <title>Comparative genomics of biotechnologically important yeasts.</title>
        <authorList>
            <person name="Riley R."/>
            <person name="Haridas S."/>
            <person name="Wolfe K.H."/>
            <person name="Lopes M.R."/>
            <person name="Hittinger C.T."/>
            <person name="Goeker M."/>
            <person name="Salamov A.A."/>
            <person name="Wisecaver J.H."/>
            <person name="Long T.M."/>
            <person name="Calvey C.H."/>
            <person name="Aerts A.L."/>
            <person name="Barry K.W."/>
            <person name="Choi C."/>
            <person name="Clum A."/>
            <person name="Coughlan A.Y."/>
            <person name="Deshpande S."/>
            <person name="Douglass A.P."/>
            <person name="Hanson S.J."/>
            <person name="Klenk H.-P."/>
            <person name="LaButti K.M."/>
            <person name="Lapidus A."/>
            <person name="Lindquist E.A."/>
            <person name="Lipzen A.M."/>
            <person name="Meier-Kolthoff J.P."/>
            <person name="Ohm R.A."/>
            <person name="Otillar R.P."/>
            <person name="Pangilinan J.L."/>
            <person name="Peng Y."/>
            <person name="Rokas A."/>
            <person name="Rosa C.A."/>
            <person name="Scheuner C."/>
            <person name="Sibirny A.A."/>
            <person name="Slot J.C."/>
            <person name="Stielow J.B."/>
            <person name="Sun H."/>
            <person name="Kurtzman C.P."/>
            <person name="Blackwell M."/>
            <person name="Grigoriev I.V."/>
            <person name="Jeffries T.W."/>
        </authorList>
    </citation>
    <scope>NUCLEOTIDE SEQUENCE [LARGE SCALE GENOMIC DNA]</scope>
    <source>
        <strain evidence="6">ATCC 58044 / CBS 1984 / NCYC 433 / NRRL Y-366-8</strain>
    </source>
</reference>
<dbReference type="PANTHER" id="PTHR10060:SF15">
    <property type="entry name" value="DEOXYRIBONUCLEASE TATDN1"/>
    <property type="match status" value="1"/>
</dbReference>
<protein>
    <submittedName>
        <fullName evidence="5">Uncharacterized protein</fullName>
    </submittedName>
</protein>
<dbReference type="PANTHER" id="PTHR10060">
    <property type="entry name" value="TATD FAMILY DEOXYRIBONUCLEASE"/>
    <property type="match status" value="1"/>
</dbReference>
<gene>
    <name evidence="5" type="ORF">WICANDRAFT_31509</name>
</gene>
<dbReference type="GO" id="GO:0005829">
    <property type="term" value="C:cytosol"/>
    <property type="evidence" value="ECO:0007669"/>
    <property type="project" value="TreeGrafter"/>
</dbReference>
<evidence type="ECO:0000256" key="1">
    <source>
        <dbReference type="ARBA" id="ARBA00009275"/>
    </source>
</evidence>
<dbReference type="GeneID" id="30199088"/>
<dbReference type="Pfam" id="PF01026">
    <property type="entry name" value="TatD_DNase"/>
    <property type="match status" value="1"/>
</dbReference>
<dbReference type="PROSITE" id="PS01090">
    <property type="entry name" value="TATD_2"/>
    <property type="match status" value="1"/>
</dbReference>
<evidence type="ECO:0000256" key="2">
    <source>
        <dbReference type="ARBA" id="ARBA00022722"/>
    </source>
</evidence>
<proteinExistence type="inferred from homology"/>
<dbReference type="SUPFAM" id="SSF51556">
    <property type="entry name" value="Metallo-dependent hydrolases"/>
    <property type="match status" value="1"/>
</dbReference>
<organism evidence="5 6">
    <name type="scientific">Wickerhamomyces anomalus (strain ATCC 58044 / CBS 1984 / NCYC 433 / NRRL Y-366-8)</name>
    <name type="common">Yeast</name>
    <name type="synonym">Hansenula anomala</name>
    <dbReference type="NCBI Taxonomy" id="683960"/>
    <lineage>
        <taxon>Eukaryota</taxon>
        <taxon>Fungi</taxon>
        <taxon>Dikarya</taxon>
        <taxon>Ascomycota</taxon>
        <taxon>Saccharomycotina</taxon>
        <taxon>Saccharomycetes</taxon>
        <taxon>Phaffomycetales</taxon>
        <taxon>Wickerhamomycetaceae</taxon>
        <taxon>Wickerhamomyces</taxon>
    </lineage>
</organism>